<protein>
    <recommendedName>
        <fullName evidence="6">Response regulator transcription factor</fullName>
    </recommendedName>
</protein>
<evidence type="ECO:0000259" key="3">
    <source>
        <dbReference type="PROSITE" id="PS50930"/>
    </source>
</evidence>
<name>A0A7K3WPK0_9FLAO</name>
<evidence type="ECO:0000256" key="1">
    <source>
        <dbReference type="PROSITE-ProRule" id="PRU00169"/>
    </source>
</evidence>
<dbReference type="Gene3D" id="3.40.50.2300">
    <property type="match status" value="1"/>
</dbReference>
<dbReference type="GO" id="GO:0000156">
    <property type="term" value="F:phosphorelay response regulator activity"/>
    <property type="evidence" value="ECO:0007669"/>
    <property type="project" value="InterPro"/>
</dbReference>
<dbReference type="PROSITE" id="PS50110">
    <property type="entry name" value="RESPONSE_REGULATORY"/>
    <property type="match status" value="1"/>
</dbReference>
<dbReference type="InterPro" id="IPR011006">
    <property type="entry name" value="CheY-like_superfamily"/>
</dbReference>
<evidence type="ECO:0000313" key="5">
    <source>
        <dbReference type="Proteomes" id="UP000486602"/>
    </source>
</evidence>
<keyword evidence="5" id="KW-1185">Reference proteome</keyword>
<organism evidence="4 5">
    <name type="scientific">Cryomorpha ignava</name>
    <dbReference type="NCBI Taxonomy" id="101383"/>
    <lineage>
        <taxon>Bacteria</taxon>
        <taxon>Pseudomonadati</taxon>
        <taxon>Bacteroidota</taxon>
        <taxon>Flavobacteriia</taxon>
        <taxon>Flavobacteriales</taxon>
        <taxon>Cryomorphaceae</taxon>
        <taxon>Cryomorpha</taxon>
    </lineage>
</organism>
<sequence length="248" mass="29081">MKIAPITYYIVENDENTIRLLEMELKAFPDNFKSKGVFRDYKEAHNRIYRDEPNLIFMNIEFPFFTGAEFFGNTSSTKCDYVFLAKDNNYVYQNVKASKFDCILKPISQIELRRTLKRKVEAREAGRVANFGHYVPASTDYKFKKILFPTTNGYVFLSPDDIMYCEADLEYTKIITHNHKYLISKNLKHFDNMLNSKRFIRAHKSFLINIDHIKQYVRSEGGHVIMSDDKMVPIGRSKKPQFAHLLGV</sequence>
<dbReference type="PANTHER" id="PTHR37299">
    <property type="entry name" value="TRANSCRIPTIONAL REGULATOR-RELATED"/>
    <property type="match status" value="1"/>
</dbReference>
<evidence type="ECO:0000313" key="4">
    <source>
        <dbReference type="EMBL" id="NEN23567.1"/>
    </source>
</evidence>
<dbReference type="SUPFAM" id="SSF52172">
    <property type="entry name" value="CheY-like"/>
    <property type="match status" value="1"/>
</dbReference>
<evidence type="ECO:0000259" key="2">
    <source>
        <dbReference type="PROSITE" id="PS50110"/>
    </source>
</evidence>
<feature type="domain" description="Response regulatory" evidence="2">
    <location>
        <begin position="7"/>
        <end position="120"/>
    </location>
</feature>
<evidence type="ECO:0008006" key="6">
    <source>
        <dbReference type="Google" id="ProtNLM"/>
    </source>
</evidence>
<gene>
    <name evidence="4" type="ORF">G3O08_08645</name>
</gene>
<dbReference type="SMART" id="SM00850">
    <property type="entry name" value="LytTR"/>
    <property type="match status" value="1"/>
</dbReference>
<reference evidence="4 5" key="1">
    <citation type="submission" date="2020-02" db="EMBL/GenBank/DDBJ databases">
        <title>Out from the shadows clarifying the taxonomy of the family Cryomorphaceae and related taxa by utilizing the GTDB taxonomic framework.</title>
        <authorList>
            <person name="Bowman J.P."/>
        </authorList>
    </citation>
    <scope>NUCLEOTIDE SEQUENCE [LARGE SCALE GENOMIC DNA]</scope>
    <source>
        <strain evidence="4 5">QSSC 1-22</strain>
    </source>
</reference>
<dbReference type="InterPro" id="IPR007492">
    <property type="entry name" value="LytTR_DNA-bd_dom"/>
</dbReference>
<comment type="caution">
    <text evidence="4">The sequence shown here is derived from an EMBL/GenBank/DDBJ whole genome shotgun (WGS) entry which is preliminary data.</text>
</comment>
<dbReference type="EMBL" id="JAAGVY010000012">
    <property type="protein sequence ID" value="NEN23567.1"/>
    <property type="molecule type" value="Genomic_DNA"/>
</dbReference>
<dbReference type="GO" id="GO:0003677">
    <property type="term" value="F:DNA binding"/>
    <property type="evidence" value="ECO:0007669"/>
    <property type="project" value="InterPro"/>
</dbReference>
<comment type="caution">
    <text evidence="1">Lacks conserved residue(s) required for the propagation of feature annotation.</text>
</comment>
<dbReference type="AlphaFoldDB" id="A0A7K3WPK0"/>
<dbReference type="InterPro" id="IPR046947">
    <property type="entry name" value="LytR-like"/>
</dbReference>
<accession>A0A7K3WPK0</accession>
<feature type="domain" description="HTH LytTR-type" evidence="3">
    <location>
        <begin position="146"/>
        <end position="248"/>
    </location>
</feature>
<dbReference type="Gene3D" id="2.40.50.1020">
    <property type="entry name" value="LytTr DNA-binding domain"/>
    <property type="match status" value="1"/>
</dbReference>
<dbReference type="Pfam" id="PF04397">
    <property type="entry name" value="LytTR"/>
    <property type="match status" value="1"/>
</dbReference>
<dbReference type="PROSITE" id="PS50930">
    <property type="entry name" value="HTH_LYTTR"/>
    <property type="match status" value="1"/>
</dbReference>
<proteinExistence type="predicted"/>
<dbReference type="RefSeq" id="WP_163284924.1">
    <property type="nucleotide sequence ID" value="NZ_JAAGVY010000012.1"/>
</dbReference>
<dbReference type="PANTHER" id="PTHR37299:SF1">
    <property type="entry name" value="STAGE 0 SPORULATION PROTEIN A HOMOLOG"/>
    <property type="match status" value="1"/>
</dbReference>
<dbReference type="InterPro" id="IPR001789">
    <property type="entry name" value="Sig_transdc_resp-reg_receiver"/>
</dbReference>
<dbReference type="Proteomes" id="UP000486602">
    <property type="component" value="Unassembled WGS sequence"/>
</dbReference>